<evidence type="ECO:0000313" key="8">
    <source>
        <dbReference type="Proteomes" id="UP000290572"/>
    </source>
</evidence>
<keyword evidence="2" id="KW-0479">Metal-binding</keyword>
<dbReference type="Proteomes" id="UP000290572">
    <property type="component" value="Unassembled WGS sequence"/>
</dbReference>
<dbReference type="PANTHER" id="PTHR46481">
    <property type="entry name" value="ZINC FINGER BED DOMAIN-CONTAINING PROTEIN 4"/>
    <property type="match status" value="1"/>
</dbReference>
<dbReference type="EMBL" id="QBIY01012981">
    <property type="protein sequence ID" value="RXN13453.1"/>
    <property type="molecule type" value="Genomic_DNA"/>
</dbReference>
<dbReference type="PANTHER" id="PTHR46481:SF10">
    <property type="entry name" value="ZINC FINGER BED DOMAIN-CONTAINING PROTEIN 39"/>
    <property type="match status" value="1"/>
</dbReference>
<protein>
    <submittedName>
        <fullName evidence="7">Zinc finger BED domain-containing 1-like protein</fullName>
    </submittedName>
</protein>
<organism evidence="7 8">
    <name type="scientific">Labeo rohita</name>
    <name type="common">Indian major carp</name>
    <name type="synonym">Cyprinus rohita</name>
    <dbReference type="NCBI Taxonomy" id="84645"/>
    <lineage>
        <taxon>Eukaryota</taxon>
        <taxon>Metazoa</taxon>
        <taxon>Chordata</taxon>
        <taxon>Craniata</taxon>
        <taxon>Vertebrata</taxon>
        <taxon>Euteleostomi</taxon>
        <taxon>Actinopterygii</taxon>
        <taxon>Neopterygii</taxon>
        <taxon>Teleostei</taxon>
        <taxon>Ostariophysi</taxon>
        <taxon>Cypriniformes</taxon>
        <taxon>Cyprinidae</taxon>
        <taxon>Labeoninae</taxon>
        <taxon>Labeonini</taxon>
        <taxon>Labeo</taxon>
    </lineage>
</organism>
<dbReference type="STRING" id="84645.A0A498M0V4"/>
<evidence type="ECO:0000259" key="6">
    <source>
        <dbReference type="Pfam" id="PF04937"/>
    </source>
</evidence>
<accession>A0A498M0V4</accession>
<feature type="domain" description="DUF659" evidence="6">
    <location>
        <begin position="113"/>
        <end position="235"/>
    </location>
</feature>
<evidence type="ECO:0000256" key="4">
    <source>
        <dbReference type="ARBA" id="ARBA00022833"/>
    </source>
</evidence>
<evidence type="ECO:0000256" key="3">
    <source>
        <dbReference type="ARBA" id="ARBA00022771"/>
    </source>
</evidence>
<name>A0A498M0V4_LABRO</name>
<keyword evidence="3" id="KW-0863">Zinc-finger</keyword>
<evidence type="ECO:0000313" key="7">
    <source>
        <dbReference type="EMBL" id="RXN13453.1"/>
    </source>
</evidence>
<keyword evidence="4" id="KW-0862">Zinc</keyword>
<dbReference type="GO" id="GO:0008270">
    <property type="term" value="F:zinc ion binding"/>
    <property type="evidence" value="ECO:0007669"/>
    <property type="project" value="UniProtKB-KW"/>
</dbReference>
<evidence type="ECO:0000256" key="2">
    <source>
        <dbReference type="ARBA" id="ARBA00022723"/>
    </source>
</evidence>
<dbReference type="AlphaFoldDB" id="A0A498M0V4"/>
<dbReference type="InterPro" id="IPR012337">
    <property type="entry name" value="RNaseH-like_sf"/>
</dbReference>
<comment type="caution">
    <text evidence="7">The sequence shown here is derived from an EMBL/GenBank/DDBJ whole genome shotgun (WGS) entry which is preliminary data.</text>
</comment>
<dbReference type="Gene3D" id="1.10.10.1070">
    <property type="entry name" value="Zinc finger, BED domain-containing"/>
    <property type="match status" value="1"/>
</dbReference>
<dbReference type="GO" id="GO:0005634">
    <property type="term" value="C:nucleus"/>
    <property type="evidence" value="ECO:0007669"/>
    <property type="project" value="UniProtKB-SubCell"/>
</dbReference>
<dbReference type="InterPro" id="IPR007021">
    <property type="entry name" value="DUF659"/>
</dbReference>
<dbReference type="SUPFAM" id="SSF140996">
    <property type="entry name" value="Hermes dimerisation domain"/>
    <property type="match status" value="1"/>
</dbReference>
<evidence type="ECO:0000256" key="5">
    <source>
        <dbReference type="ARBA" id="ARBA00023242"/>
    </source>
</evidence>
<proteinExistence type="predicted"/>
<dbReference type="Gene3D" id="2.60.40.2710">
    <property type="match status" value="1"/>
</dbReference>
<dbReference type="Pfam" id="PF04937">
    <property type="entry name" value="DUF659"/>
    <property type="match status" value="1"/>
</dbReference>
<reference evidence="7 8" key="1">
    <citation type="submission" date="2018-03" db="EMBL/GenBank/DDBJ databases">
        <title>Draft genome sequence of Rohu Carp (Labeo rohita).</title>
        <authorList>
            <person name="Das P."/>
            <person name="Kushwaha B."/>
            <person name="Joshi C.G."/>
            <person name="Kumar D."/>
            <person name="Nagpure N.S."/>
            <person name="Sahoo L."/>
            <person name="Das S.P."/>
            <person name="Bit A."/>
            <person name="Patnaik S."/>
            <person name="Meher P.K."/>
            <person name="Jayasankar P."/>
            <person name="Koringa P.G."/>
            <person name="Patel N.V."/>
            <person name="Hinsu A.T."/>
            <person name="Kumar R."/>
            <person name="Pandey M."/>
            <person name="Agarwal S."/>
            <person name="Srivastava S."/>
            <person name="Singh M."/>
            <person name="Iquebal M.A."/>
            <person name="Jaiswal S."/>
            <person name="Angadi U.B."/>
            <person name="Kumar N."/>
            <person name="Raza M."/>
            <person name="Shah T.M."/>
            <person name="Rai A."/>
            <person name="Jena J.K."/>
        </authorList>
    </citation>
    <scope>NUCLEOTIDE SEQUENCE [LARGE SCALE GENOMIC DNA]</scope>
    <source>
        <strain evidence="7">DASCIFA01</strain>
        <tissue evidence="7">Testis</tissue>
    </source>
</reference>
<dbReference type="SUPFAM" id="SSF53098">
    <property type="entry name" value="Ribonuclease H-like"/>
    <property type="match status" value="1"/>
</dbReference>
<gene>
    <name evidence="7" type="ORF">ROHU_009699</name>
</gene>
<keyword evidence="8" id="KW-1185">Reference proteome</keyword>
<comment type="subcellular location">
    <subcellularLocation>
        <location evidence="1">Nucleus</location>
    </subcellularLocation>
</comment>
<dbReference type="InterPro" id="IPR052035">
    <property type="entry name" value="ZnF_BED_domain_contain"/>
</dbReference>
<keyword evidence="5" id="KW-0539">Nucleus</keyword>
<evidence type="ECO:0000256" key="1">
    <source>
        <dbReference type="ARBA" id="ARBA00004123"/>
    </source>
</evidence>
<sequence>MYHSKVWCHKKLTDRLQLNQQTGSLTIWNIGVSESGLYKLELTISDLISGKTYRVNVYANSIPKKRLDNKLLKMMVKDMQPYNIVNDEGFREFVYALDPSYQLPSRSTLIRNLKEQYDTTKTSLKKKMEEADHISVTTDMWTSINTEAYLAVTAHFIIDDSLMSCLLDVHRFPQRHTADEIAAALHEIFRDFNIENKVGCVVTDNAANMVAAVKKLVLRHMPCFTHTLNLIVKDGLSAVAELTETREKVTEEISAELNVTASKCIPMVRNLQKVTTSMMQQQEKGNIGYRLAEALNGTLQRRCSAYETSRLLSKATILDPCFKTLGFISPQKADEAVKSLSSEGAMFVLEGQAQASTPLASSTANELWHDFDTQLFAEYVC</sequence>